<keyword evidence="2" id="KW-1185">Reference proteome</keyword>
<comment type="caution">
    <text evidence="1">The sequence shown here is derived from an EMBL/GenBank/DDBJ whole genome shotgun (WGS) entry which is preliminary data.</text>
</comment>
<organism evidence="1 2">
    <name type="scientific">Staurois parvus</name>
    <dbReference type="NCBI Taxonomy" id="386267"/>
    <lineage>
        <taxon>Eukaryota</taxon>
        <taxon>Metazoa</taxon>
        <taxon>Chordata</taxon>
        <taxon>Craniata</taxon>
        <taxon>Vertebrata</taxon>
        <taxon>Euteleostomi</taxon>
        <taxon>Amphibia</taxon>
        <taxon>Batrachia</taxon>
        <taxon>Anura</taxon>
        <taxon>Neobatrachia</taxon>
        <taxon>Ranoidea</taxon>
        <taxon>Ranidae</taxon>
        <taxon>Staurois</taxon>
    </lineage>
</organism>
<name>A0ABN9E1M5_9NEOB</name>
<feature type="non-terminal residue" evidence="1">
    <location>
        <position position="1"/>
    </location>
</feature>
<feature type="non-terminal residue" evidence="1">
    <location>
        <position position="100"/>
    </location>
</feature>
<gene>
    <name evidence="1" type="ORF">SPARVUS_LOCUS8976842</name>
</gene>
<dbReference type="Proteomes" id="UP001162483">
    <property type="component" value="Unassembled WGS sequence"/>
</dbReference>
<evidence type="ECO:0000313" key="1">
    <source>
        <dbReference type="EMBL" id="CAI9578795.1"/>
    </source>
</evidence>
<sequence length="100" mass="10556">DGLLTPHAASCTCAACCDDLSLSGPIRLFIPYKRRKKEVEMSTVSDKKELGKDISLLPASAETTFTVSSSGQITATDSLTFEREAAAEGTTILTDSPTQG</sequence>
<proteinExistence type="predicted"/>
<dbReference type="EMBL" id="CATNWA010015036">
    <property type="protein sequence ID" value="CAI9578795.1"/>
    <property type="molecule type" value="Genomic_DNA"/>
</dbReference>
<evidence type="ECO:0000313" key="2">
    <source>
        <dbReference type="Proteomes" id="UP001162483"/>
    </source>
</evidence>
<reference evidence="1" key="1">
    <citation type="submission" date="2023-05" db="EMBL/GenBank/DDBJ databases">
        <authorList>
            <person name="Stuckert A."/>
        </authorList>
    </citation>
    <scope>NUCLEOTIDE SEQUENCE</scope>
</reference>
<accession>A0ABN9E1M5</accession>
<protein>
    <submittedName>
        <fullName evidence="1">Uncharacterized protein</fullName>
    </submittedName>
</protein>